<dbReference type="InterPro" id="IPR007922">
    <property type="entry name" value="DciA-like"/>
</dbReference>
<dbReference type="Pfam" id="PF05258">
    <property type="entry name" value="DciA"/>
    <property type="match status" value="1"/>
</dbReference>
<keyword evidence="3" id="KW-1185">Reference proteome</keyword>
<evidence type="ECO:0000256" key="1">
    <source>
        <dbReference type="SAM" id="MobiDB-lite"/>
    </source>
</evidence>
<dbReference type="AlphaFoldDB" id="A0A330L432"/>
<gene>
    <name evidence="2" type="ORF">NITLEN_20171</name>
</gene>
<name>A0A330L432_9BACT</name>
<dbReference type="PANTHER" id="PTHR36456:SF1">
    <property type="entry name" value="UPF0232 PROTEIN SCO3875"/>
    <property type="match status" value="1"/>
</dbReference>
<sequence>MVSSGPLVSFGTILSSVAKQLGLETRLVEVRIQQQWPALVGEPIGSHTWPVQIRFHKLYLLVENSVWLQQLTFLKPALLAKLNAEAGSELLTDIVLRVGEIPSRETEPAPVPPAPQKAPASDKELAEFTAHASAIQDPGIRQRFREVISNYPSLATLPPPEEDPSRVP</sequence>
<feature type="region of interest" description="Disordered" evidence="1">
    <location>
        <begin position="104"/>
        <end position="124"/>
    </location>
</feature>
<protein>
    <recommendedName>
        <fullName evidence="4">DUF721 domain-containing protein</fullName>
    </recommendedName>
</protein>
<evidence type="ECO:0008006" key="4">
    <source>
        <dbReference type="Google" id="ProtNLM"/>
    </source>
</evidence>
<accession>A0A330L432</accession>
<evidence type="ECO:0000313" key="2">
    <source>
        <dbReference type="EMBL" id="SPP64531.1"/>
    </source>
</evidence>
<dbReference type="RefSeq" id="WP_121988913.1">
    <property type="nucleotide sequence ID" value="NZ_OUNR01000012.1"/>
</dbReference>
<dbReference type="OrthoDB" id="9814233at2"/>
<dbReference type="EMBL" id="OUNR01000012">
    <property type="protein sequence ID" value="SPP64531.1"/>
    <property type="molecule type" value="Genomic_DNA"/>
</dbReference>
<dbReference type="Proteomes" id="UP000248168">
    <property type="component" value="Unassembled WGS sequence"/>
</dbReference>
<dbReference type="PANTHER" id="PTHR36456">
    <property type="entry name" value="UPF0232 PROTEIN SCO3875"/>
    <property type="match status" value="1"/>
</dbReference>
<organism evidence="2 3">
    <name type="scientific">Nitrospira lenta</name>
    <dbReference type="NCBI Taxonomy" id="1436998"/>
    <lineage>
        <taxon>Bacteria</taxon>
        <taxon>Pseudomonadati</taxon>
        <taxon>Nitrospirota</taxon>
        <taxon>Nitrospiria</taxon>
        <taxon>Nitrospirales</taxon>
        <taxon>Nitrospiraceae</taxon>
        <taxon>Nitrospira</taxon>
    </lineage>
</organism>
<reference evidence="3" key="1">
    <citation type="submission" date="2018-04" db="EMBL/GenBank/DDBJ databases">
        <authorList>
            <person name="Lucker S."/>
            <person name="Sakoula D."/>
        </authorList>
    </citation>
    <scope>NUCLEOTIDE SEQUENCE [LARGE SCALE GENOMIC DNA]</scope>
</reference>
<proteinExistence type="predicted"/>
<evidence type="ECO:0000313" key="3">
    <source>
        <dbReference type="Proteomes" id="UP000248168"/>
    </source>
</evidence>
<dbReference type="InParanoid" id="A0A330L432"/>